<dbReference type="EMBL" id="JAKKPZ010000001">
    <property type="protein sequence ID" value="KAI1728858.1"/>
    <property type="molecule type" value="Genomic_DNA"/>
</dbReference>
<dbReference type="InterPro" id="IPR046938">
    <property type="entry name" value="DNA_clamp_sf"/>
</dbReference>
<evidence type="ECO:0000313" key="8">
    <source>
        <dbReference type="Proteomes" id="UP001201812"/>
    </source>
</evidence>
<comment type="caution">
    <text evidence="7">The sequence shown here is derived from an EMBL/GenBank/DDBJ whole genome shotgun (WGS) entry which is preliminary data.</text>
</comment>
<dbReference type="SUPFAM" id="SSF55979">
    <property type="entry name" value="DNA clamp"/>
    <property type="match status" value="1"/>
</dbReference>
<evidence type="ECO:0000256" key="4">
    <source>
        <dbReference type="ARBA" id="ARBA00023204"/>
    </source>
</evidence>
<proteinExistence type="inferred from homology"/>
<sequence>MISQDVLMETDEPLNDQNADSGSKNSTRRKGHILEMHKVNARELYSVLKAIAFMEYCTMVATTDGVKIVVDDHHHQQASVYLDFDKFADFMCNAQSLNIRFPINPLIELLNVFTSNMASLRMYYDGEGEPLVASVDDEGAIFHCAIATHFPVTLMEIDFAAKPAIVKVIMQPHVIREIVREIDISSATVKIIVTKSIIAFYTDGDLGMIKTEIPSHSDLIESFEAPDKRMVFSYKLTLIRRMLGFFVACNKVSLQINEDSVLNCQFLIPHSEKHTMYADSTCYAIQDDDFS</sequence>
<feature type="compositionally biased region" description="Polar residues" evidence="6">
    <location>
        <begin position="15"/>
        <end position="25"/>
    </location>
</feature>
<reference evidence="7" key="1">
    <citation type="submission" date="2022-01" db="EMBL/GenBank/DDBJ databases">
        <title>Genome Sequence Resource for Two Populations of Ditylenchus destructor, the Migratory Endoparasitic Phytonematode.</title>
        <authorList>
            <person name="Zhang H."/>
            <person name="Lin R."/>
            <person name="Xie B."/>
        </authorList>
    </citation>
    <scope>NUCLEOTIDE SEQUENCE</scope>
    <source>
        <strain evidence="7">BazhouSP</strain>
    </source>
</reference>
<dbReference type="PANTHER" id="PTHR10870:SF0">
    <property type="entry name" value="CELL CYCLE CHECKPOINT PROTEIN RAD1"/>
    <property type="match status" value="1"/>
</dbReference>
<dbReference type="PRINTS" id="PR01245">
    <property type="entry name" value="RAD1REC1"/>
</dbReference>
<evidence type="ECO:0000256" key="1">
    <source>
        <dbReference type="ARBA" id="ARBA00004123"/>
    </source>
</evidence>
<evidence type="ECO:0000256" key="5">
    <source>
        <dbReference type="ARBA" id="ARBA00023242"/>
    </source>
</evidence>
<keyword evidence="3" id="KW-0227">DNA damage</keyword>
<protein>
    <submittedName>
        <fullName evidence="7">Repair protein rad1/Rec1/Rad17 domain-containing protein</fullName>
    </submittedName>
</protein>
<keyword evidence="4" id="KW-0234">DNA repair</keyword>
<dbReference type="Pfam" id="PF02144">
    <property type="entry name" value="Rad1"/>
    <property type="match status" value="1"/>
</dbReference>
<dbReference type="GO" id="GO:0030896">
    <property type="term" value="C:checkpoint clamp complex"/>
    <property type="evidence" value="ECO:0007669"/>
    <property type="project" value="TreeGrafter"/>
</dbReference>
<dbReference type="GO" id="GO:0006281">
    <property type="term" value="P:DNA repair"/>
    <property type="evidence" value="ECO:0007669"/>
    <property type="project" value="UniProtKB-KW"/>
</dbReference>
<organism evidence="7 8">
    <name type="scientific">Ditylenchus destructor</name>
    <dbReference type="NCBI Taxonomy" id="166010"/>
    <lineage>
        <taxon>Eukaryota</taxon>
        <taxon>Metazoa</taxon>
        <taxon>Ecdysozoa</taxon>
        <taxon>Nematoda</taxon>
        <taxon>Chromadorea</taxon>
        <taxon>Rhabditida</taxon>
        <taxon>Tylenchina</taxon>
        <taxon>Tylenchomorpha</taxon>
        <taxon>Sphaerularioidea</taxon>
        <taxon>Anguinidae</taxon>
        <taxon>Anguininae</taxon>
        <taxon>Ditylenchus</taxon>
    </lineage>
</organism>
<dbReference type="Proteomes" id="UP001201812">
    <property type="component" value="Unassembled WGS sequence"/>
</dbReference>
<dbReference type="GO" id="GO:0000077">
    <property type="term" value="P:DNA damage checkpoint signaling"/>
    <property type="evidence" value="ECO:0007669"/>
    <property type="project" value="InterPro"/>
</dbReference>
<dbReference type="Gene3D" id="3.70.10.10">
    <property type="match status" value="1"/>
</dbReference>
<feature type="region of interest" description="Disordered" evidence="6">
    <location>
        <begin position="1"/>
        <end position="30"/>
    </location>
</feature>
<evidence type="ECO:0000256" key="6">
    <source>
        <dbReference type="SAM" id="MobiDB-lite"/>
    </source>
</evidence>
<gene>
    <name evidence="7" type="ORF">DdX_01062</name>
</gene>
<keyword evidence="5" id="KW-0539">Nucleus</keyword>
<dbReference type="InterPro" id="IPR003021">
    <property type="entry name" value="Rad1_Rec1_Rad17"/>
</dbReference>
<comment type="subcellular location">
    <subcellularLocation>
        <location evidence="1">Nucleus</location>
    </subcellularLocation>
</comment>
<evidence type="ECO:0000313" key="7">
    <source>
        <dbReference type="EMBL" id="KAI1728858.1"/>
    </source>
</evidence>
<evidence type="ECO:0000256" key="2">
    <source>
        <dbReference type="ARBA" id="ARBA00010991"/>
    </source>
</evidence>
<evidence type="ECO:0000256" key="3">
    <source>
        <dbReference type="ARBA" id="ARBA00022763"/>
    </source>
</evidence>
<name>A0AAD4NGA3_9BILA</name>
<dbReference type="AlphaFoldDB" id="A0AAD4NGA3"/>
<comment type="similarity">
    <text evidence="2">Belongs to the rad1 family.</text>
</comment>
<accession>A0AAD4NGA3</accession>
<keyword evidence="8" id="KW-1185">Reference proteome</keyword>
<dbReference type="PANTHER" id="PTHR10870">
    <property type="entry name" value="CELL CYCLE CHECKPOINT PROTEIN RAD1"/>
    <property type="match status" value="1"/>
</dbReference>